<comment type="cofactor">
    <cofactor evidence="7">
        <name>Cu cation</name>
        <dbReference type="ChEBI" id="CHEBI:23378"/>
    </cofactor>
    <text evidence="7">Binds 1 copper ion per subunit.</text>
</comment>
<dbReference type="CDD" id="cd13921">
    <property type="entry name" value="Amicyanin"/>
    <property type="match status" value="1"/>
</dbReference>
<proteinExistence type="predicted"/>
<evidence type="ECO:0000256" key="3">
    <source>
        <dbReference type="ARBA" id="ARBA00022723"/>
    </source>
</evidence>
<dbReference type="GO" id="GO:0009055">
    <property type="term" value="F:electron transfer activity"/>
    <property type="evidence" value="ECO:0007669"/>
    <property type="project" value="InterPro"/>
</dbReference>
<dbReference type="InterPro" id="IPR052721">
    <property type="entry name" value="ET_Amicyanin"/>
</dbReference>
<evidence type="ECO:0000259" key="9">
    <source>
        <dbReference type="Pfam" id="PF00127"/>
    </source>
</evidence>
<feature type="binding site" evidence="7">
    <location>
        <position position="129"/>
    </location>
    <ligand>
        <name>Cu cation</name>
        <dbReference type="ChEBI" id="CHEBI:23378"/>
    </ligand>
</feature>
<dbReference type="InterPro" id="IPR000923">
    <property type="entry name" value="BlueCu_1"/>
</dbReference>
<dbReference type="EMBL" id="FOHQ01000003">
    <property type="protein sequence ID" value="SES86721.1"/>
    <property type="molecule type" value="Genomic_DNA"/>
</dbReference>
<dbReference type="PRINTS" id="PR00155">
    <property type="entry name" value="AMICYANIN"/>
</dbReference>
<feature type="binding site" evidence="7">
    <location>
        <position position="126"/>
    </location>
    <ligand>
        <name>Cu cation</name>
        <dbReference type="ChEBI" id="CHEBI:23378"/>
    </ligand>
</feature>
<evidence type="ECO:0000256" key="2">
    <source>
        <dbReference type="ARBA" id="ARBA00022448"/>
    </source>
</evidence>
<feature type="domain" description="Blue (type 1) copper" evidence="9">
    <location>
        <begin position="63"/>
        <end position="137"/>
    </location>
</feature>
<evidence type="ECO:0000256" key="7">
    <source>
        <dbReference type="PIRSR" id="PIRSR602386-1"/>
    </source>
</evidence>
<sequence>MVLFVLLTTIIMAGCVQDSEQPAQETDITTPENTDEVTAEDDEDEMDITNNVDETLSKDHEVLIEDFKFKPTKLQISVGDTVTWINMDSAAHTATSNDEEFDSGSLSKGESFSFTFAEVGTFDYICTFHPYMEGKIITEA</sequence>
<evidence type="ECO:0000256" key="8">
    <source>
        <dbReference type="SAM" id="MobiDB-lite"/>
    </source>
</evidence>
<organism evidence="10 11">
    <name type="scientific">Methanococcoides vulcani</name>
    <dbReference type="NCBI Taxonomy" id="1353158"/>
    <lineage>
        <taxon>Archaea</taxon>
        <taxon>Methanobacteriati</taxon>
        <taxon>Methanobacteriota</taxon>
        <taxon>Stenosarchaea group</taxon>
        <taxon>Methanomicrobia</taxon>
        <taxon>Methanosarcinales</taxon>
        <taxon>Methanosarcinaceae</taxon>
        <taxon>Methanococcoides</taxon>
    </lineage>
</organism>
<evidence type="ECO:0000313" key="11">
    <source>
        <dbReference type="Proteomes" id="UP000243338"/>
    </source>
</evidence>
<comment type="subcellular location">
    <subcellularLocation>
        <location evidence="1">Periplasm</location>
    </subcellularLocation>
</comment>
<evidence type="ECO:0000256" key="6">
    <source>
        <dbReference type="ARBA" id="ARBA00023008"/>
    </source>
</evidence>
<gene>
    <name evidence="10" type="ORF">SAMN04488587_1359</name>
</gene>
<feature type="region of interest" description="Disordered" evidence="8">
    <location>
        <begin position="20"/>
        <end position="45"/>
    </location>
</feature>
<dbReference type="AlphaFoldDB" id="A0A1H9ZY40"/>
<feature type="compositionally biased region" description="Polar residues" evidence="8">
    <location>
        <begin position="20"/>
        <end position="31"/>
    </location>
</feature>
<keyword evidence="5" id="KW-0249">Electron transport</keyword>
<dbReference type="PANTHER" id="PTHR36507:SF1">
    <property type="entry name" value="BLL1555 PROTEIN"/>
    <property type="match status" value="1"/>
</dbReference>
<keyword evidence="4" id="KW-0574">Periplasm</keyword>
<dbReference type="PANTHER" id="PTHR36507">
    <property type="entry name" value="BLL1555 PROTEIN"/>
    <property type="match status" value="1"/>
</dbReference>
<keyword evidence="11" id="KW-1185">Reference proteome</keyword>
<keyword evidence="2" id="KW-0813">Transport</keyword>
<dbReference type="InterPro" id="IPR035668">
    <property type="entry name" value="Amicyanin"/>
</dbReference>
<dbReference type="InterPro" id="IPR002386">
    <property type="entry name" value="Amicyanin/Pseudoazurin"/>
</dbReference>
<feature type="binding site" evidence="7">
    <location>
        <position position="92"/>
    </location>
    <ligand>
        <name>Cu cation</name>
        <dbReference type="ChEBI" id="CHEBI:23378"/>
    </ligand>
</feature>
<evidence type="ECO:0000313" key="10">
    <source>
        <dbReference type="EMBL" id="SES86721.1"/>
    </source>
</evidence>
<protein>
    <submittedName>
        <fullName evidence="10">Plastocyanin</fullName>
    </submittedName>
</protein>
<keyword evidence="3 7" id="KW-0479">Metal-binding</keyword>
<dbReference type="Proteomes" id="UP000243338">
    <property type="component" value="Unassembled WGS sequence"/>
</dbReference>
<dbReference type="SUPFAM" id="SSF49503">
    <property type="entry name" value="Cupredoxins"/>
    <property type="match status" value="1"/>
</dbReference>
<name>A0A1H9ZY40_9EURY</name>
<dbReference type="Pfam" id="PF00127">
    <property type="entry name" value="Copper-bind"/>
    <property type="match status" value="1"/>
</dbReference>
<dbReference type="Gene3D" id="2.60.40.420">
    <property type="entry name" value="Cupredoxins - blue copper proteins"/>
    <property type="match status" value="1"/>
</dbReference>
<dbReference type="STRING" id="1353158.SAMN04488587_1359"/>
<evidence type="ECO:0000256" key="1">
    <source>
        <dbReference type="ARBA" id="ARBA00004418"/>
    </source>
</evidence>
<dbReference type="GO" id="GO:0005507">
    <property type="term" value="F:copper ion binding"/>
    <property type="evidence" value="ECO:0007669"/>
    <property type="project" value="InterPro"/>
</dbReference>
<reference evidence="11" key="1">
    <citation type="submission" date="2016-10" db="EMBL/GenBank/DDBJ databases">
        <authorList>
            <person name="Varghese N."/>
            <person name="Submissions S."/>
        </authorList>
    </citation>
    <scope>NUCLEOTIDE SEQUENCE [LARGE SCALE GENOMIC DNA]</scope>
    <source>
        <strain evidence="11">SLH 33</strain>
    </source>
</reference>
<keyword evidence="6 7" id="KW-0186">Copper</keyword>
<dbReference type="InterPro" id="IPR008972">
    <property type="entry name" value="Cupredoxin"/>
</dbReference>
<accession>A0A1H9ZY40</accession>
<dbReference type="GO" id="GO:0042597">
    <property type="term" value="C:periplasmic space"/>
    <property type="evidence" value="ECO:0007669"/>
    <property type="project" value="UniProtKB-SubCell"/>
</dbReference>
<evidence type="ECO:0000256" key="4">
    <source>
        <dbReference type="ARBA" id="ARBA00022764"/>
    </source>
</evidence>
<evidence type="ECO:0000256" key="5">
    <source>
        <dbReference type="ARBA" id="ARBA00022982"/>
    </source>
</evidence>
<feature type="compositionally biased region" description="Acidic residues" evidence="8">
    <location>
        <begin position="33"/>
        <end position="45"/>
    </location>
</feature>